<feature type="domain" description="Septum formation-related" evidence="4">
    <location>
        <begin position="167"/>
        <end position="250"/>
    </location>
</feature>
<accession>A0ABT6CAY4</accession>
<reference evidence="5 6" key="1">
    <citation type="submission" date="2023-03" db="EMBL/GenBank/DDBJ databases">
        <title>YIM 133296 draft genome.</title>
        <authorList>
            <person name="Xiong L."/>
        </authorList>
    </citation>
    <scope>NUCLEOTIDE SEQUENCE [LARGE SCALE GENOMIC DNA]</scope>
    <source>
        <strain evidence="5 6">YIM 133296</strain>
    </source>
</reference>
<evidence type="ECO:0000313" key="5">
    <source>
        <dbReference type="EMBL" id="MDF8266059.1"/>
    </source>
</evidence>
<feature type="transmembrane region" description="Helical" evidence="2">
    <location>
        <begin position="105"/>
        <end position="129"/>
    </location>
</feature>
<feature type="region of interest" description="Disordered" evidence="1">
    <location>
        <begin position="1"/>
        <end position="42"/>
    </location>
</feature>
<dbReference type="InterPro" id="IPR025241">
    <property type="entry name" value="DUF4190"/>
</dbReference>
<evidence type="ECO:0000259" key="3">
    <source>
        <dbReference type="Pfam" id="PF13828"/>
    </source>
</evidence>
<evidence type="ECO:0000256" key="1">
    <source>
        <dbReference type="SAM" id="MobiDB-lite"/>
    </source>
</evidence>
<keyword evidence="6" id="KW-1185">Reference proteome</keyword>
<dbReference type="EMBL" id="JAROAV010000046">
    <property type="protein sequence ID" value="MDF8266059.1"/>
    <property type="molecule type" value="Genomic_DNA"/>
</dbReference>
<keyword evidence="2" id="KW-1133">Transmembrane helix</keyword>
<protein>
    <submittedName>
        <fullName evidence="5">Septum formation family protein</fullName>
    </submittedName>
</protein>
<evidence type="ECO:0000313" key="6">
    <source>
        <dbReference type="Proteomes" id="UP001528912"/>
    </source>
</evidence>
<evidence type="ECO:0000256" key="2">
    <source>
        <dbReference type="SAM" id="Phobius"/>
    </source>
</evidence>
<feature type="domain" description="DUF4190" evidence="3">
    <location>
        <begin position="69"/>
        <end position="120"/>
    </location>
</feature>
<gene>
    <name evidence="5" type="ORF">P4R38_17560</name>
</gene>
<organism evidence="5 6">
    <name type="scientific">Luteipulveratus flavus</name>
    <dbReference type="NCBI Taxonomy" id="3031728"/>
    <lineage>
        <taxon>Bacteria</taxon>
        <taxon>Bacillati</taxon>
        <taxon>Actinomycetota</taxon>
        <taxon>Actinomycetes</taxon>
        <taxon>Micrococcales</taxon>
        <taxon>Dermacoccaceae</taxon>
        <taxon>Luteipulveratus</taxon>
    </lineage>
</organism>
<name>A0ABT6CAY4_9MICO</name>
<feature type="transmembrane region" description="Helical" evidence="2">
    <location>
        <begin position="68"/>
        <end position="93"/>
    </location>
</feature>
<dbReference type="InterPro" id="IPR026004">
    <property type="entry name" value="Septum_form"/>
</dbReference>
<dbReference type="RefSeq" id="WP_277193292.1">
    <property type="nucleotide sequence ID" value="NZ_JAROAV010000046.1"/>
</dbReference>
<feature type="compositionally biased region" description="Pro residues" evidence="1">
    <location>
        <begin position="1"/>
        <end position="16"/>
    </location>
</feature>
<sequence length="269" mass="27813">MTQPPSWGPPPGPQHPTDPYSTPSGPPANGPAPQSGPYGRPPAAPTYGGAYAPYGPYAPQAPQGTNGFAIAGFVLGLIGGCLLGLIFSIIGLVQIKKRGGRGRGLAIAGLCLSIAWTVAVAGVGVWAIVTEADRDSNGSVVHRGDLTADDIRVGDCINQPDPPKGTESVQISSVQAVPCTEPHDLEAYAESALTYTGYPGDTEVTAAAERACTDRFTAFVGTDMADSDLAVQYFHPTRRSWALGDHDVTCLVGEPSGRTTLTTLRGAAR</sequence>
<keyword evidence="2" id="KW-0472">Membrane</keyword>
<comment type="caution">
    <text evidence="5">The sequence shown here is derived from an EMBL/GenBank/DDBJ whole genome shotgun (WGS) entry which is preliminary data.</text>
</comment>
<dbReference type="Proteomes" id="UP001528912">
    <property type="component" value="Unassembled WGS sequence"/>
</dbReference>
<proteinExistence type="predicted"/>
<dbReference type="Pfam" id="PF13845">
    <property type="entry name" value="Septum_form"/>
    <property type="match status" value="1"/>
</dbReference>
<keyword evidence="2" id="KW-0812">Transmembrane</keyword>
<evidence type="ECO:0000259" key="4">
    <source>
        <dbReference type="Pfam" id="PF13845"/>
    </source>
</evidence>
<dbReference type="Pfam" id="PF13828">
    <property type="entry name" value="DUF4190"/>
    <property type="match status" value="1"/>
</dbReference>